<gene>
    <name evidence="2" type="ORF">F7731_15330</name>
</gene>
<feature type="transmembrane region" description="Helical" evidence="1">
    <location>
        <begin position="5"/>
        <end position="23"/>
    </location>
</feature>
<protein>
    <submittedName>
        <fullName evidence="2">Histidine kinase</fullName>
    </submittedName>
</protein>
<keyword evidence="1" id="KW-1133">Transmembrane helix</keyword>
<keyword evidence="2" id="KW-0808">Transferase</keyword>
<dbReference type="Proteomes" id="UP000481030">
    <property type="component" value="Unassembled WGS sequence"/>
</dbReference>
<comment type="caution">
    <text evidence="2">The sequence shown here is derived from an EMBL/GenBank/DDBJ whole genome shotgun (WGS) entry which is preliminary data.</text>
</comment>
<dbReference type="EMBL" id="WBOS01000006">
    <property type="protein sequence ID" value="KAB2334571.1"/>
    <property type="molecule type" value="Genomic_DNA"/>
</dbReference>
<keyword evidence="2" id="KW-0418">Kinase</keyword>
<dbReference type="AlphaFoldDB" id="A0A6L3V3H3"/>
<dbReference type="GO" id="GO:0016301">
    <property type="term" value="F:kinase activity"/>
    <property type="evidence" value="ECO:0007669"/>
    <property type="project" value="UniProtKB-KW"/>
</dbReference>
<keyword evidence="1" id="KW-0812">Transmembrane</keyword>
<keyword evidence="3" id="KW-1185">Reference proteome</keyword>
<evidence type="ECO:0000256" key="1">
    <source>
        <dbReference type="SAM" id="Phobius"/>
    </source>
</evidence>
<dbReference type="OrthoDB" id="2454149at2"/>
<evidence type="ECO:0000313" key="3">
    <source>
        <dbReference type="Proteomes" id="UP000481030"/>
    </source>
</evidence>
<name>A0A6L3V3H3_9BACI</name>
<proteinExistence type="predicted"/>
<evidence type="ECO:0000313" key="2">
    <source>
        <dbReference type="EMBL" id="KAB2334571.1"/>
    </source>
</evidence>
<accession>A0A6L3V3H3</accession>
<keyword evidence="1" id="KW-0472">Membrane</keyword>
<reference evidence="2 3" key="1">
    <citation type="journal article" date="2016" name="Antonie Van Leeuwenhoek">
        <title>Bacillus depressus sp. nov., isolated from soil of a sunflower field.</title>
        <authorList>
            <person name="Wei X."/>
            <person name="Xin D."/>
            <person name="Xin Y."/>
            <person name="Zhang H."/>
            <person name="Wang T."/>
            <person name="Zhang J."/>
        </authorList>
    </citation>
    <scope>NUCLEOTIDE SEQUENCE [LARGE SCALE GENOMIC DNA]</scope>
    <source>
        <strain evidence="2 3">BZ1</strain>
    </source>
</reference>
<feature type="transmembrane region" description="Helical" evidence="1">
    <location>
        <begin position="35"/>
        <end position="54"/>
    </location>
</feature>
<sequence length="61" mass="6900">MMRRLALVIPIMLIVAAAAMWMLKRDYGDIEYETRVWISVGAALFSGVISFFLFKSGDAKE</sequence>
<organism evidence="2 3">
    <name type="scientific">Cytobacillus depressus</name>
    <dbReference type="NCBI Taxonomy" id="1602942"/>
    <lineage>
        <taxon>Bacteria</taxon>
        <taxon>Bacillati</taxon>
        <taxon>Bacillota</taxon>
        <taxon>Bacilli</taxon>
        <taxon>Bacillales</taxon>
        <taxon>Bacillaceae</taxon>
        <taxon>Cytobacillus</taxon>
    </lineage>
</organism>